<dbReference type="NCBIfam" id="NF009897">
    <property type="entry name" value="PRK13357.1"/>
    <property type="match status" value="1"/>
</dbReference>
<dbReference type="InterPro" id="IPR036038">
    <property type="entry name" value="Aminotransferase-like"/>
</dbReference>
<evidence type="ECO:0000313" key="13">
    <source>
        <dbReference type="Proteomes" id="UP000549394"/>
    </source>
</evidence>
<evidence type="ECO:0000256" key="2">
    <source>
        <dbReference type="ARBA" id="ARBA00009320"/>
    </source>
</evidence>
<comment type="catalytic activity">
    <reaction evidence="11">
        <text>L-valine + 2-oxoglutarate = 3-methyl-2-oxobutanoate + L-glutamate</text>
        <dbReference type="Rhea" id="RHEA:24813"/>
        <dbReference type="ChEBI" id="CHEBI:11851"/>
        <dbReference type="ChEBI" id="CHEBI:16810"/>
        <dbReference type="ChEBI" id="CHEBI:29985"/>
        <dbReference type="ChEBI" id="CHEBI:57762"/>
        <dbReference type="EC" id="2.6.1.42"/>
    </reaction>
</comment>
<comment type="caution">
    <text evidence="12">The sequence shown here is derived from an EMBL/GenBank/DDBJ whole genome shotgun (WGS) entry which is preliminary data.</text>
</comment>
<evidence type="ECO:0000256" key="10">
    <source>
        <dbReference type="RuleBase" id="RU004516"/>
    </source>
</evidence>
<dbReference type="NCBIfam" id="TIGR01123">
    <property type="entry name" value="ilvE_II"/>
    <property type="match status" value="1"/>
</dbReference>
<dbReference type="Proteomes" id="UP000549394">
    <property type="component" value="Unassembled WGS sequence"/>
</dbReference>
<comment type="catalytic activity">
    <reaction evidence="11">
        <text>L-isoleucine + 2-oxoglutarate = (S)-3-methyl-2-oxopentanoate + L-glutamate</text>
        <dbReference type="Rhea" id="RHEA:24801"/>
        <dbReference type="ChEBI" id="CHEBI:16810"/>
        <dbReference type="ChEBI" id="CHEBI:29985"/>
        <dbReference type="ChEBI" id="CHEBI:35146"/>
        <dbReference type="ChEBI" id="CHEBI:58045"/>
        <dbReference type="EC" id="2.6.1.42"/>
    </reaction>
</comment>
<dbReference type="PIRSF" id="PIRSF006468">
    <property type="entry name" value="BCAT1"/>
    <property type="match status" value="1"/>
</dbReference>
<dbReference type="InterPro" id="IPR033939">
    <property type="entry name" value="BCAT_family"/>
</dbReference>
<dbReference type="Gene3D" id="3.30.470.10">
    <property type="match status" value="1"/>
</dbReference>
<evidence type="ECO:0000256" key="3">
    <source>
        <dbReference type="ARBA" id="ARBA00022576"/>
    </source>
</evidence>
<dbReference type="CDD" id="cd01557">
    <property type="entry name" value="BCAT_beta_family"/>
    <property type="match status" value="1"/>
</dbReference>
<feature type="modified residue" description="N6-(pyridoxal phosphate)lysine" evidence="8">
    <location>
        <position position="242"/>
    </location>
</feature>
<dbReference type="Gene3D" id="3.20.10.10">
    <property type="entry name" value="D-amino Acid Aminotransferase, subunit A, domain 2"/>
    <property type="match status" value="1"/>
</dbReference>
<dbReference type="InterPro" id="IPR043131">
    <property type="entry name" value="BCAT-like_N"/>
</dbReference>
<dbReference type="PANTHER" id="PTHR11825:SF44">
    <property type="entry name" value="BRANCHED-CHAIN-AMINO-ACID AMINOTRANSFERASE"/>
    <property type="match status" value="1"/>
</dbReference>
<keyword evidence="4 11" id="KW-0028">Amino-acid biosynthesis</keyword>
<comment type="catalytic activity">
    <reaction evidence="11">
        <text>L-leucine + 2-oxoglutarate = 4-methyl-2-oxopentanoate + L-glutamate</text>
        <dbReference type="Rhea" id="RHEA:18321"/>
        <dbReference type="ChEBI" id="CHEBI:16810"/>
        <dbReference type="ChEBI" id="CHEBI:17865"/>
        <dbReference type="ChEBI" id="CHEBI:29985"/>
        <dbReference type="ChEBI" id="CHEBI:57427"/>
        <dbReference type="EC" id="2.6.1.42"/>
    </reaction>
</comment>
<dbReference type="InterPro" id="IPR043132">
    <property type="entry name" value="BCAT-like_C"/>
</dbReference>
<organism evidence="12 13">
    <name type="scientific">Dimorphilus gyrociliatus</name>
    <dbReference type="NCBI Taxonomy" id="2664684"/>
    <lineage>
        <taxon>Eukaryota</taxon>
        <taxon>Metazoa</taxon>
        <taxon>Spiralia</taxon>
        <taxon>Lophotrochozoa</taxon>
        <taxon>Annelida</taxon>
        <taxon>Polychaeta</taxon>
        <taxon>Polychaeta incertae sedis</taxon>
        <taxon>Dinophilidae</taxon>
        <taxon>Dimorphilus</taxon>
    </lineage>
</organism>
<dbReference type="AlphaFoldDB" id="A0A7I8VG09"/>
<gene>
    <name evidence="12" type="ORF">DGYR_LOCUS3192</name>
</gene>
<dbReference type="GO" id="GO:0009099">
    <property type="term" value="P:L-valine biosynthetic process"/>
    <property type="evidence" value="ECO:0007669"/>
    <property type="project" value="TreeGrafter"/>
</dbReference>
<comment type="cofactor">
    <cofactor evidence="1 10">
        <name>pyridoxal 5'-phosphate</name>
        <dbReference type="ChEBI" id="CHEBI:597326"/>
    </cofactor>
</comment>
<dbReference type="PROSITE" id="PS00770">
    <property type="entry name" value="AA_TRANSFER_CLASS_4"/>
    <property type="match status" value="1"/>
</dbReference>
<evidence type="ECO:0000256" key="8">
    <source>
        <dbReference type="PIRSR" id="PIRSR006468-1"/>
    </source>
</evidence>
<protein>
    <recommendedName>
        <fullName evidence="11">Branched-chain-amino-acid aminotransferase</fullName>
        <ecNumber evidence="11">2.6.1.42</ecNumber>
    </recommendedName>
</protein>
<dbReference type="OrthoDB" id="1732691at2759"/>
<evidence type="ECO:0000256" key="6">
    <source>
        <dbReference type="ARBA" id="ARBA00022898"/>
    </source>
</evidence>
<keyword evidence="13" id="KW-1185">Reference proteome</keyword>
<dbReference type="EC" id="2.6.1.42" evidence="11"/>
<dbReference type="EMBL" id="CAJFCJ010000005">
    <property type="protein sequence ID" value="CAD5114339.1"/>
    <property type="molecule type" value="Genomic_DNA"/>
</dbReference>
<dbReference type="GO" id="GO:0009098">
    <property type="term" value="P:L-leucine biosynthetic process"/>
    <property type="evidence" value="ECO:0007669"/>
    <property type="project" value="TreeGrafter"/>
</dbReference>
<dbReference type="InterPro" id="IPR018300">
    <property type="entry name" value="Aminotrans_IV_CS"/>
</dbReference>
<keyword evidence="7 11" id="KW-0100">Branched-chain amino acid biosynthesis</keyword>
<reference evidence="12 13" key="1">
    <citation type="submission" date="2020-08" db="EMBL/GenBank/DDBJ databases">
        <authorList>
            <person name="Hejnol A."/>
        </authorList>
    </citation>
    <scope>NUCLEOTIDE SEQUENCE [LARGE SCALE GENOMIC DNA]</scope>
</reference>
<evidence type="ECO:0000256" key="1">
    <source>
        <dbReference type="ARBA" id="ARBA00001933"/>
    </source>
</evidence>
<proteinExistence type="inferred from homology"/>
<sequence>MTQYSSAVNIKLNNMALRFASLVKKLRPVQVTGISRYSSFKASNLEIELTKNPKEIPNADDLVFGQNFSDHMLEIDWTESEGWTRPKISEIRNFSMHPATKVLHYAIELFEGMKAYRGYDNVIRLFRPDKNMERMKTTALRSNLPDFDGEELIECIKKLIAIDSDWVPKPNPSSCSQSSTLYIRPTMIGTDPHLGVSKSTSAKLFVIAGPVGPYYKTGFKPISLLADPQFVRATIGGTGGYKMGCNYAPTIYIQNLANKKHNCQQVLWLYGKDEQMTEVGTMNIFMMWTNEKGVRELVTPPLSQGIILPGVTRLSLLELAKQWGEFNVSERIITMKDLVNGLKDNRVEEVFGAGTACIVSPVDRVLYQNKWLEVPTMEVENPTYGRLLKNLTDIQFGKAKSPWMIEVPEISDRTKLHASQ</sequence>
<dbReference type="InterPro" id="IPR005786">
    <property type="entry name" value="B_amino_transII"/>
</dbReference>
<dbReference type="InterPro" id="IPR001544">
    <property type="entry name" value="Aminotrans_IV"/>
</dbReference>
<evidence type="ECO:0000256" key="11">
    <source>
        <dbReference type="RuleBase" id="RU004517"/>
    </source>
</evidence>
<comment type="similarity">
    <text evidence="2 9">Belongs to the class-IV pyridoxal-phosphate-dependent aminotransferase family.</text>
</comment>
<dbReference type="Pfam" id="PF01063">
    <property type="entry name" value="Aminotran_4"/>
    <property type="match status" value="1"/>
</dbReference>
<dbReference type="GO" id="GO:0004084">
    <property type="term" value="F:branched-chain-amino-acid transaminase activity"/>
    <property type="evidence" value="ECO:0007669"/>
    <property type="project" value="UniProtKB-EC"/>
</dbReference>
<dbReference type="GO" id="GO:0005739">
    <property type="term" value="C:mitochondrion"/>
    <property type="evidence" value="ECO:0007669"/>
    <property type="project" value="TreeGrafter"/>
</dbReference>
<accession>A0A7I8VG09</accession>
<dbReference type="FunFam" id="3.30.470.10:FF:000002">
    <property type="entry name" value="Branched-chain-amino-acid aminotransferase"/>
    <property type="match status" value="1"/>
</dbReference>
<name>A0A7I8VG09_9ANNE</name>
<keyword evidence="5 11" id="KW-0808">Transferase</keyword>
<keyword evidence="3 11" id="KW-0032">Aminotransferase</keyword>
<evidence type="ECO:0000313" key="12">
    <source>
        <dbReference type="EMBL" id="CAD5114339.1"/>
    </source>
</evidence>
<evidence type="ECO:0000256" key="4">
    <source>
        <dbReference type="ARBA" id="ARBA00022605"/>
    </source>
</evidence>
<evidence type="ECO:0000256" key="7">
    <source>
        <dbReference type="ARBA" id="ARBA00023304"/>
    </source>
</evidence>
<dbReference type="PANTHER" id="PTHR11825">
    <property type="entry name" value="SUBGROUP IIII AMINOTRANSFERASE"/>
    <property type="match status" value="1"/>
</dbReference>
<evidence type="ECO:0000256" key="9">
    <source>
        <dbReference type="RuleBase" id="RU004106"/>
    </source>
</evidence>
<evidence type="ECO:0000256" key="5">
    <source>
        <dbReference type="ARBA" id="ARBA00022679"/>
    </source>
</evidence>
<keyword evidence="6 10" id="KW-0663">Pyridoxal phosphate</keyword>
<dbReference type="SUPFAM" id="SSF56752">
    <property type="entry name" value="D-aminoacid aminotransferase-like PLP-dependent enzymes"/>
    <property type="match status" value="1"/>
</dbReference>